<gene>
    <name evidence="2" type="ORF">DOK78_002543</name>
</gene>
<dbReference type="Gene3D" id="3.50.50.60">
    <property type="entry name" value="FAD/NAD(P)-binding domain"/>
    <property type="match status" value="2"/>
</dbReference>
<dbReference type="InterPro" id="IPR036188">
    <property type="entry name" value="FAD/NAD-bd_sf"/>
</dbReference>
<evidence type="ECO:0000256" key="1">
    <source>
        <dbReference type="ARBA" id="ARBA00023002"/>
    </source>
</evidence>
<dbReference type="Proteomes" id="UP000664701">
    <property type="component" value="Chromosome"/>
</dbReference>
<evidence type="ECO:0000313" key="2">
    <source>
        <dbReference type="EMBL" id="WYJ77903.1"/>
    </source>
</evidence>
<protein>
    <recommendedName>
        <fullName evidence="4">Pyridine nucleotide-disulfide oxidoreductase</fullName>
    </recommendedName>
</protein>
<evidence type="ECO:0000313" key="3">
    <source>
        <dbReference type="Proteomes" id="UP000664701"/>
    </source>
</evidence>
<name>A0ABZ2SQ51_9ENTE</name>
<dbReference type="EMBL" id="CP147251">
    <property type="protein sequence ID" value="WYJ77903.1"/>
    <property type="molecule type" value="Genomic_DNA"/>
</dbReference>
<keyword evidence="1" id="KW-0560">Oxidoreductase</keyword>
<dbReference type="PRINTS" id="PR00368">
    <property type="entry name" value="FADPNR"/>
</dbReference>
<dbReference type="RefSeq" id="WP_207871948.1">
    <property type="nucleotide sequence ID" value="NZ_CP147251.1"/>
</dbReference>
<proteinExistence type="predicted"/>
<dbReference type="Pfam" id="PF13738">
    <property type="entry name" value="Pyr_redox_3"/>
    <property type="match status" value="1"/>
</dbReference>
<accession>A0ABZ2SQ51</accession>
<dbReference type="InterPro" id="IPR050982">
    <property type="entry name" value="Auxin_biosynth/cation_transpt"/>
</dbReference>
<dbReference type="PRINTS" id="PR00411">
    <property type="entry name" value="PNDRDTASEI"/>
</dbReference>
<sequence length="371" mass="41195">MNKKIVIVGAGAAGIGMGVTLVELGIRDFLILEQKEIGHSFKNWPQETRFITPSFSSNGFGMPDLNAISVDTSPAYTLGKERLSGKDYAEYLELVAKEYHLPIFTNSSVNHVKKVKEQYILETDLGEIIADYLIFAVGEYSFPKHSFAGSEHALHYSEIDTWKQVTGNEQVVIGGNESGIDAALNLAKLGKKVSVYTNTTGLTAKEADPSIRLAPITRQRFMEFKETNQGEIKVYQKVCIANIQPNSEGYEIQTTDGRSIFSKNRPLLCTGFMNGAAILAPHLFDTTSGKFVLNAIDESTISNNAFLIGPSVRNQGVIFCYIYKFRQRFAIIAEAIAQRENVPINQTRLAYYKQQAFYLDDCANCTVDCQC</sequence>
<organism evidence="2 3">
    <name type="scientific">Candidatus Enterococcus lowellii</name>
    <dbReference type="NCBI Taxonomy" id="2230877"/>
    <lineage>
        <taxon>Bacteria</taxon>
        <taxon>Bacillati</taxon>
        <taxon>Bacillota</taxon>
        <taxon>Bacilli</taxon>
        <taxon>Lactobacillales</taxon>
        <taxon>Enterococcaceae</taxon>
        <taxon>Enterococcus</taxon>
    </lineage>
</organism>
<dbReference type="PANTHER" id="PTHR43539">
    <property type="entry name" value="FLAVIN-BINDING MONOOXYGENASE-LIKE PROTEIN (AFU_ORTHOLOGUE AFUA_4G09220)"/>
    <property type="match status" value="1"/>
</dbReference>
<dbReference type="PANTHER" id="PTHR43539:SF89">
    <property type="entry name" value="NAD(P)-BINDING DOMAIN-CONTAINING PROTEIN"/>
    <property type="match status" value="1"/>
</dbReference>
<evidence type="ECO:0008006" key="4">
    <source>
        <dbReference type="Google" id="ProtNLM"/>
    </source>
</evidence>
<reference evidence="2 3" key="1">
    <citation type="submission" date="2024-03" db="EMBL/GenBank/DDBJ databases">
        <title>The Genome Sequence of Enterococcus sp. DIV2402.</title>
        <authorList>
            <consortium name="The Broad Institute Genomics Platform"/>
            <consortium name="The Broad Institute Microbial Omics Core"/>
            <consortium name="The Broad Institute Genomic Center for Infectious Diseases"/>
            <person name="Earl A."/>
            <person name="Manson A."/>
            <person name="Gilmore M."/>
            <person name="Schwartman J."/>
            <person name="Shea T."/>
            <person name="Abouelleil A."/>
            <person name="Cao P."/>
            <person name="Chapman S."/>
            <person name="Cusick C."/>
            <person name="Young S."/>
            <person name="Neafsey D."/>
            <person name="Nusbaum C."/>
            <person name="Birren B."/>
        </authorList>
    </citation>
    <scope>NUCLEOTIDE SEQUENCE [LARGE SCALE GENOMIC DNA]</scope>
    <source>
        <strain evidence="2 3">DIV2402</strain>
    </source>
</reference>
<dbReference type="SUPFAM" id="SSF51905">
    <property type="entry name" value="FAD/NAD(P)-binding domain"/>
    <property type="match status" value="2"/>
</dbReference>
<keyword evidence="3" id="KW-1185">Reference proteome</keyword>